<accession>A0A174HV61</accession>
<dbReference type="Pfam" id="PF01969">
    <property type="entry name" value="Ni_insertion"/>
    <property type="match status" value="1"/>
</dbReference>
<organism evidence="3 4">
    <name type="scientific">Faecalicatena contorta</name>
    <dbReference type="NCBI Taxonomy" id="39482"/>
    <lineage>
        <taxon>Bacteria</taxon>
        <taxon>Bacillati</taxon>
        <taxon>Bacillota</taxon>
        <taxon>Clostridia</taxon>
        <taxon>Lachnospirales</taxon>
        <taxon>Lachnospiraceae</taxon>
        <taxon>Faecalicatena</taxon>
    </lineage>
</organism>
<dbReference type="GO" id="GO:0016151">
    <property type="term" value="F:nickel cation binding"/>
    <property type="evidence" value="ECO:0007669"/>
    <property type="project" value="UniProtKB-UniRule"/>
</dbReference>
<comment type="similarity">
    <text evidence="2">Belongs to the LarC family.</text>
</comment>
<dbReference type="STRING" id="39482.ERS852491_03310"/>
<evidence type="ECO:0000256" key="1">
    <source>
        <dbReference type="ARBA" id="ARBA00022596"/>
    </source>
</evidence>
<evidence type="ECO:0000313" key="4">
    <source>
        <dbReference type="Proteomes" id="UP000095544"/>
    </source>
</evidence>
<dbReference type="NCBIfam" id="TIGR00299">
    <property type="entry name" value="nickel pincer cofactor biosynthesis protein LarC"/>
    <property type="match status" value="1"/>
</dbReference>
<dbReference type="OrthoDB" id="9765625at2"/>
<keyword evidence="2" id="KW-0456">Lyase</keyword>
<dbReference type="GO" id="GO:0016829">
    <property type="term" value="F:lyase activity"/>
    <property type="evidence" value="ECO:0007669"/>
    <property type="project" value="UniProtKB-UniRule"/>
</dbReference>
<dbReference type="InterPro" id="IPR002822">
    <property type="entry name" value="Ni_insertion"/>
</dbReference>
<comment type="catalytic activity">
    <reaction evidence="2">
        <text>Ni(II)-pyridinium-3,5-bisthiocarboxylate mononucleotide = pyridinium-3,5-bisthiocarboxylate mononucleotide + Ni(2+)</text>
        <dbReference type="Rhea" id="RHEA:54784"/>
        <dbReference type="ChEBI" id="CHEBI:49786"/>
        <dbReference type="ChEBI" id="CHEBI:137372"/>
        <dbReference type="ChEBI" id="CHEBI:137373"/>
        <dbReference type="EC" id="4.99.1.12"/>
    </reaction>
</comment>
<evidence type="ECO:0000256" key="2">
    <source>
        <dbReference type="HAMAP-Rule" id="MF_01074"/>
    </source>
</evidence>
<dbReference type="Gene3D" id="3.30.70.1380">
    <property type="entry name" value="Transcriptional regulatory protein pf0864 domain like"/>
    <property type="match status" value="1"/>
</dbReference>
<dbReference type="HAMAP" id="MF_01074">
    <property type="entry name" value="LarC"/>
    <property type="match status" value="1"/>
</dbReference>
<proteinExistence type="inferred from homology"/>
<protein>
    <recommendedName>
        <fullName evidence="2">Pyridinium-3,5-bisthiocarboxylic acid mononucleotide nickel insertion protein</fullName>
        <shortName evidence="2">P2TMN nickel insertion protein</shortName>
        <ecNumber evidence="2">4.99.1.12</ecNumber>
    </recommendedName>
    <alternativeName>
        <fullName evidence="2">Nickel-pincer cofactor biosynthesis protein LarC</fullName>
    </alternativeName>
</protein>
<dbReference type="GO" id="GO:0051604">
    <property type="term" value="P:protein maturation"/>
    <property type="evidence" value="ECO:0007669"/>
    <property type="project" value="UniProtKB-UniRule"/>
</dbReference>
<comment type="function">
    <text evidence="2">Involved in the biosynthesis of a nickel-pincer cofactor ((SCS)Ni(II) pincer complex). Binds Ni(2+), and functions in nickel delivery to pyridinium-3,5-bisthiocarboxylic acid mononucleotide (P2TMN), to form the mature cofactor. Is thus probably required for the activation of nickel-pincer cofactor-dependent enzymes.</text>
</comment>
<sequence length="425" mass="47336">MSRELYLECASGISGDMFTAAMLDLGADQEVLRKALNSLRLPGYRVEISRVMKSGLAACDFSVHLDAEHENHDHDMNYLHGKDAGNHVHGTEHSHVQHHSHQHIHEHRGLADIMAVIEQADLSDYARNTAVRIFEILAEAEAKAHGVSIDQVHFHEVGAVDSIVDIVAAAVCLDNLDIKEVIVPVLNEGTGFVRCQHGMIPVPVPAVAAIAEKYALTLRIHDMEGEFVTPTGAAIAAAVRTKDRLPEKFTILKTGLGAGKRTYERPSLLRAMLIQAEQDHKDCIYKLESNIDDCTGEALSFVMQRLLELGAKDVYFTPIYMKKNRPAYQINVICAEEDITKLEEIMFMETTTIGIRRIKMERSILKREQKEVVTSLGRAAVKICELPSGKRIYPEHDSVAALSRKSGLSWQDVYRLIVRECDGDV</sequence>
<dbReference type="PANTHER" id="PTHR36566">
    <property type="entry name" value="NICKEL INSERTION PROTEIN-RELATED"/>
    <property type="match status" value="1"/>
</dbReference>
<dbReference type="AlphaFoldDB" id="A0A174HV61"/>
<dbReference type="PANTHER" id="PTHR36566:SF1">
    <property type="entry name" value="PYRIDINIUM-3,5-BISTHIOCARBOXYLIC ACID MONONUCLEOTIDE NICKEL INSERTION PROTEIN"/>
    <property type="match status" value="1"/>
</dbReference>
<gene>
    <name evidence="2" type="primary">larC</name>
    <name evidence="3" type="ORF">ERS852491_03310</name>
</gene>
<reference evidence="3 4" key="1">
    <citation type="submission" date="2015-09" db="EMBL/GenBank/DDBJ databases">
        <authorList>
            <consortium name="Pathogen Informatics"/>
        </authorList>
    </citation>
    <scope>NUCLEOTIDE SEQUENCE [LARGE SCALE GENOMIC DNA]</scope>
    <source>
        <strain evidence="3 4">2789STDY5834876</strain>
    </source>
</reference>
<dbReference type="EC" id="4.99.1.12" evidence="2"/>
<keyword evidence="1 2" id="KW-0533">Nickel</keyword>
<evidence type="ECO:0000313" key="3">
    <source>
        <dbReference type="EMBL" id="CUO78784.1"/>
    </source>
</evidence>
<dbReference type="EMBL" id="CYZU01000034">
    <property type="protein sequence ID" value="CUO78784.1"/>
    <property type="molecule type" value="Genomic_DNA"/>
</dbReference>
<dbReference type="Proteomes" id="UP000095544">
    <property type="component" value="Unassembled WGS sequence"/>
</dbReference>
<name>A0A174HV61_9FIRM</name>
<dbReference type="RefSeq" id="WP_055154313.1">
    <property type="nucleotide sequence ID" value="NZ_CYZU01000034.1"/>
</dbReference>